<comment type="caution">
    <text evidence="2">The sequence shown here is derived from an EMBL/GenBank/DDBJ whole genome shotgun (WGS) entry which is preliminary data.</text>
</comment>
<dbReference type="InterPro" id="IPR027417">
    <property type="entry name" value="P-loop_NTPase"/>
</dbReference>
<accession>A0ABT2CY47</accession>
<dbReference type="GO" id="GO:0005524">
    <property type="term" value="F:ATP binding"/>
    <property type="evidence" value="ECO:0007669"/>
    <property type="project" value="UniProtKB-KW"/>
</dbReference>
<organism evidence="2 3">
    <name type="scientific">Massilia terrae</name>
    <dbReference type="NCBI Taxonomy" id="1811224"/>
    <lineage>
        <taxon>Bacteria</taxon>
        <taxon>Pseudomonadati</taxon>
        <taxon>Pseudomonadota</taxon>
        <taxon>Betaproteobacteria</taxon>
        <taxon>Burkholderiales</taxon>
        <taxon>Oxalobacteraceae</taxon>
        <taxon>Telluria group</taxon>
        <taxon>Massilia</taxon>
    </lineage>
</organism>
<gene>
    <name evidence="2" type="ORF">NX778_12605</name>
</gene>
<keyword evidence="3" id="KW-1185">Reference proteome</keyword>
<evidence type="ECO:0000313" key="3">
    <source>
        <dbReference type="Proteomes" id="UP001204621"/>
    </source>
</evidence>
<dbReference type="RefSeq" id="WP_258812088.1">
    <property type="nucleotide sequence ID" value="NZ_JANUGU010000003.1"/>
</dbReference>
<dbReference type="Proteomes" id="UP001204621">
    <property type="component" value="Unassembled WGS sequence"/>
</dbReference>
<name>A0ABT2CY47_9BURK</name>
<dbReference type="CDD" id="cd00009">
    <property type="entry name" value="AAA"/>
    <property type="match status" value="1"/>
</dbReference>
<keyword evidence="2" id="KW-0547">Nucleotide-binding</keyword>
<dbReference type="SMART" id="SM00382">
    <property type="entry name" value="AAA"/>
    <property type="match status" value="1"/>
</dbReference>
<dbReference type="SUPFAM" id="SSF52540">
    <property type="entry name" value="P-loop containing nucleoside triphosphate hydrolases"/>
    <property type="match status" value="1"/>
</dbReference>
<reference evidence="2 3" key="1">
    <citation type="submission" date="2022-08" db="EMBL/GenBank/DDBJ databases">
        <title>Reclassification of Massilia species as members of the genera Telluria, Duganella, Pseudoduganella, Mokoshia gen. nov. and Zemynaea gen. nov. using orthogonal and non-orthogonal genome-based approaches.</title>
        <authorList>
            <person name="Bowman J.P."/>
        </authorList>
    </citation>
    <scope>NUCLEOTIDE SEQUENCE [LARGE SCALE GENOMIC DNA]</scope>
    <source>
        <strain evidence="2 3">JCM 31606</strain>
    </source>
</reference>
<evidence type="ECO:0000259" key="1">
    <source>
        <dbReference type="SMART" id="SM00382"/>
    </source>
</evidence>
<feature type="domain" description="AAA+ ATPase" evidence="1">
    <location>
        <begin position="175"/>
        <end position="360"/>
    </location>
</feature>
<protein>
    <submittedName>
        <fullName evidence="2">ATP-binding protein</fullName>
    </submittedName>
</protein>
<dbReference type="InterPro" id="IPR003593">
    <property type="entry name" value="AAA+_ATPase"/>
</dbReference>
<evidence type="ECO:0000313" key="2">
    <source>
        <dbReference type="EMBL" id="MCS0658904.1"/>
    </source>
</evidence>
<proteinExistence type="predicted"/>
<keyword evidence="2" id="KW-0067">ATP-binding</keyword>
<dbReference type="Gene3D" id="3.40.50.300">
    <property type="entry name" value="P-loop containing nucleotide triphosphate hydrolases"/>
    <property type="match status" value="1"/>
</dbReference>
<dbReference type="EMBL" id="JANUGU010000003">
    <property type="protein sequence ID" value="MCS0658904.1"/>
    <property type="molecule type" value="Genomic_DNA"/>
</dbReference>
<sequence>MIETLPPPAELRVRPATDELAIASILPRQPKGVRDTGLEPRLVTELVVKALHASGKTPLPALSGKLKLPVSVLREVLNALMAEQQVEVAWCGDSDIDVQYQLTAIGQKTALDFLAQSRYLGPAPVPLAVYKSVVERQSLRQRGAERVGRAELAAALADDGLDPALRDMLGAALHSARALLLYGPSGSGKTTLARKLGRLLLGAVAVPYAVVVERQIIQIHDPLLHAAPPPLPRQQEERRSTDMRWAICQRPLVQVGAGLSRDMLDLRHDPAAGVLRAPPQLLANNGMLVVDDVGRQRLPVAEMLNRWIGPLDQGVDQLALPGGHTESVPFDAAVVFATSLPPAEVFDDAFLRRIGYKVPLGALPEAAYRALLRRHGRLRGIDCDEAAIEHLVARLHRASGRPLLAGYPHELLGRIADFASFAGTEPRLTVAALDQAWHSMFATCRTVATEGDQR</sequence>